<dbReference type="PANTHER" id="PTHR43462:SF1">
    <property type="entry name" value="ALANYL-TRNA EDITING PROTEIN AARSD1"/>
    <property type="match status" value="1"/>
</dbReference>
<dbReference type="GO" id="GO:0043039">
    <property type="term" value="P:tRNA aminoacylation"/>
    <property type="evidence" value="ECO:0007669"/>
    <property type="project" value="InterPro"/>
</dbReference>
<dbReference type="AlphaFoldDB" id="G0U2C6"/>
<dbReference type="GO" id="GO:0002196">
    <property type="term" value="F:Ser-tRNA(Ala) deacylase activity"/>
    <property type="evidence" value="ECO:0007669"/>
    <property type="project" value="TreeGrafter"/>
</dbReference>
<dbReference type="GO" id="GO:0004812">
    <property type="term" value="F:aminoacyl-tRNA ligase activity"/>
    <property type="evidence" value="ECO:0007669"/>
    <property type="project" value="InterPro"/>
</dbReference>
<dbReference type="OMA" id="CMHTSQH"/>
<feature type="compositionally biased region" description="Basic and acidic residues" evidence="5">
    <location>
        <begin position="223"/>
        <end position="242"/>
    </location>
</feature>
<dbReference type="Gene3D" id="2.40.30.130">
    <property type="match status" value="1"/>
</dbReference>
<evidence type="ECO:0000256" key="4">
    <source>
        <dbReference type="ARBA" id="ARBA00022833"/>
    </source>
</evidence>
<proteinExistence type="inferred from homology"/>
<comment type="cofactor">
    <cofactor evidence="1">
        <name>Zn(2+)</name>
        <dbReference type="ChEBI" id="CHEBI:29105"/>
    </cofactor>
</comment>
<dbReference type="GO" id="GO:0046872">
    <property type="term" value="F:metal ion binding"/>
    <property type="evidence" value="ECO:0007669"/>
    <property type="project" value="UniProtKB-KW"/>
</dbReference>
<dbReference type="VEuPathDB" id="TriTrypDB:TvY486_0902510"/>
<dbReference type="SUPFAM" id="SSF50447">
    <property type="entry name" value="Translation proteins"/>
    <property type="match status" value="1"/>
</dbReference>
<dbReference type="PANTHER" id="PTHR43462">
    <property type="entry name" value="ALANYL-TRNA EDITING PROTEIN"/>
    <property type="match status" value="1"/>
</dbReference>
<keyword evidence="3" id="KW-0479">Metal-binding</keyword>
<accession>G0U2C6</accession>
<keyword evidence="4" id="KW-0862">Zinc</keyword>
<organism evidence="7">
    <name type="scientific">Trypanosoma vivax (strain Y486)</name>
    <dbReference type="NCBI Taxonomy" id="1055687"/>
    <lineage>
        <taxon>Eukaryota</taxon>
        <taxon>Discoba</taxon>
        <taxon>Euglenozoa</taxon>
        <taxon>Kinetoplastea</taxon>
        <taxon>Metakinetoplastina</taxon>
        <taxon>Trypanosomatida</taxon>
        <taxon>Trypanosomatidae</taxon>
        <taxon>Trypanosoma</taxon>
        <taxon>Duttonella</taxon>
    </lineage>
</organism>
<dbReference type="GO" id="GO:0005524">
    <property type="term" value="F:ATP binding"/>
    <property type="evidence" value="ECO:0007669"/>
    <property type="project" value="InterPro"/>
</dbReference>
<dbReference type="InterPro" id="IPR051335">
    <property type="entry name" value="Alanyl-tRNA_Editing_Enzymes"/>
</dbReference>
<dbReference type="InterPro" id="IPR018163">
    <property type="entry name" value="Thr/Ala-tRNA-synth_IIc_edit"/>
</dbReference>
<dbReference type="InterPro" id="IPR012947">
    <property type="entry name" value="tRNA_SAD"/>
</dbReference>
<dbReference type="SUPFAM" id="SSF55186">
    <property type="entry name" value="ThrRS/AlaRS common domain"/>
    <property type="match status" value="1"/>
</dbReference>
<evidence type="ECO:0000256" key="2">
    <source>
        <dbReference type="ARBA" id="ARBA00008429"/>
    </source>
</evidence>
<gene>
    <name evidence="7" type="ORF">TVY486_0902510</name>
</gene>
<protein>
    <recommendedName>
        <fullName evidence="6">Threonyl/alanyl tRNA synthetase SAD domain-containing protein</fullName>
    </recommendedName>
</protein>
<dbReference type="SMART" id="SM00863">
    <property type="entry name" value="tRNA_SAD"/>
    <property type="match status" value="1"/>
</dbReference>
<dbReference type="EMBL" id="HE573025">
    <property type="protein sequence ID" value="CCC50429.1"/>
    <property type="molecule type" value="Genomic_DNA"/>
</dbReference>
<evidence type="ECO:0000256" key="1">
    <source>
        <dbReference type="ARBA" id="ARBA00001947"/>
    </source>
</evidence>
<evidence type="ECO:0000313" key="7">
    <source>
        <dbReference type="EMBL" id="CCC50429.1"/>
    </source>
</evidence>
<feature type="domain" description="Threonyl/alanyl tRNA synthetase SAD" evidence="6">
    <location>
        <begin position="252"/>
        <end position="295"/>
    </location>
</feature>
<evidence type="ECO:0000256" key="5">
    <source>
        <dbReference type="SAM" id="MobiDB-lite"/>
    </source>
</evidence>
<dbReference type="Gene3D" id="3.30.980.10">
    <property type="entry name" value="Threonyl-trna Synthetase, Chain A, domain 2"/>
    <property type="match status" value="1"/>
</dbReference>
<feature type="region of interest" description="Disordered" evidence="5">
    <location>
        <begin position="223"/>
        <end position="246"/>
    </location>
</feature>
<reference evidence="7" key="1">
    <citation type="journal article" date="2012" name="Proc. Natl. Acad. Sci. U.S.A.">
        <title>Antigenic diversity is generated by distinct evolutionary mechanisms in African trypanosome species.</title>
        <authorList>
            <person name="Jackson A.P."/>
            <person name="Berry A."/>
            <person name="Aslett M."/>
            <person name="Allison H.C."/>
            <person name="Burton P."/>
            <person name="Vavrova-Anderson J."/>
            <person name="Brown R."/>
            <person name="Browne H."/>
            <person name="Corton N."/>
            <person name="Hauser H."/>
            <person name="Gamble J."/>
            <person name="Gilderthorp R."/>
            <person name="Marcello L."/>
            <person name="McQuillan J."/>
            <person name="Otto T.D."/>
            <person name="Quail M.A."/>
            <person name="Sanders M.J."/>
            <person name="van Tonder A."/>
            <person name="Ginger M.L."/>
            <person name="Field M.C."/>
            <person name="Barry J.D."/>
            <person name="Hertz-Fowler C."/>
            <person name="Berriman M."/>
        </authorList>
    </citation>
    <scope>NUCLEOTIDE SEQUENCE</scope>
    <source>
        <strain evidence="7">Y486</strain>
    </source>
</reference>
<name>G0U2C6_TRYVY</name>
<dbReference type="InterPro" id="IPR009000">
    <property type="entry name" value="Transl_B-barrel_sf"/>
</dbReference>
<evidence type="ECO:0000259" key="6">
    <source>
        <dbReference type="SMART" id="SM00863"/>
    </source>
</evidence>
<dbReference type="Pfam" id="PF07973">
    <property type="entry name" value="tRNA_SAD"/>
    <property type="match status" value="1"/>
</dbReference>
<evidence type="ECO:0000256" key="3">
    <source>
        <dbReference type="ARBA" id="ARBA00022723"/>
    </source>
</evidence>
<sequence>MRIAHVGELACQRNPFLRELTVHVVSCTAATVADSRCAGDSGEKVKAGNGGNKVAAQPVYNVVLTDSILFPDGGGQPCDHGVLVRRRERGTGTYDEGVVEEFPVRQVQRKGDTCVLKLSSPLVAGEEVCLRVDWPRRVDHMQHHSAQHLLSAIVDDPLFCGLPTISWALAHPYCHIVLPTGKKLEAEVLQRIEDACNDAIARAVPVSCEVYSGLEAYNAHVRAEEEKGEKEPPIGEAPREKPGIPADMTGPIRMITISGIDSCPCCGTHVTNLAQLQMVKLLHQETKGDTLKLFFIAGDRVRRYFGDMYGRERELMKEMGGVRPEDFVSAAVRRGRDFASLEKRLKNMALELTKLEGEKLVVRAKELVGRQGEAGTAASGNTGKVSNELNGHPVVTYRRDDVDVDFFTGLKEALEKSCPQCLGVFAWAVKTGGESKCAKTGQFMVVGPTDGVEALAAKVCSVLSGRGGMSRLGYRGKGDLTNWEVLVRELDRFNRELEGDE</sequence>
<comment type="similarity">
    <text evidence="2">Belongs to the class-II aminoacyl-tRNA synthetase family. Alax-L subfamily.</text>
</comment>